<name>A0A367XW05_9ASCO</name>
<feature type="compositionally biased region" description="Acidic residues" evidence="1">
    <location>
        <begin position="74"/>
        <end position="85"/>
    </location>
</feature>
<feature type="domain" description="Vps72/YL1 N-terminal" evidence="2">
    <location>
        <begin position="17"/>
        <end position="245"/>
    </location>
</feature>
<organism evidence="3 4">
    <name type="scientific">Candida viswanathii</name>
    <dbReference type="NCBI Taxonomy" id="5486"/>
    <lineage>
        <taxon>Eukaryota</taxon>
        <taxon>Fungi</taxon>
        <taxon>Dikarya</taxon>
        <taxon>Ascomycota</taxon>
        <taxon>Saccharomycotina</taxon>
        <taxon>Pichiomycetes</taxon>
        <taxon>Debaryomycetaceae</taxon>
        <taxon>Candida/Lodderomyces clade</taxon>
        <taxon>Candida</taxon>
    </lineage>
</organism>
<feature type="compositionally biased region" description="Basic and acidic residues" evidence="1">
    <location>
        <begin position="64"/>
        <end position="73"/>
    </location>
</feature>
<reference evidence="3 4" key="1">
    <citation type="submission" date="2018-06" db="EMBL/GenBank/DDBJ databases">
        <title>Whole genome sequencing of Candida tropicalis (genome annotated by CSBL at Korea University).</title>
        <authorList>
            <person name="Ahn J."/>
        </authorList>
    </citation>
    <scope>NUCLEOTIDE SEQUENCE [LARGE SCALE GENOMIC DNA]</scope>
    <source>
        <strain evidence="3 4">ATCC 20962</strain>
    </source>
</reference>
<feature type="region of interest" description="Disordered" evidence="1">
    <location>
        <begin position="1"/>
        <end position="149"/>
    </location>
</feature>
<feature type="compositionally biased region" description="Low complexity" evidence="1">
    <location>
        <begin position="126"/>
        <end position="140"/>
    </location>
</feature>
<gene>
    <name evidence="3" type="primary">VPS72</name>
    <name evidence="3" type="ORF">Cantr_06868</name>
</gene>
<accession>A0A367XW05</accession>
<dbReference type="GO" id="GO:0005634">
    <property type="term" value="C:nucleus"/>
    <property type="evidence" value="ECO:0007669"/>
    <property type="project" value="TreeGrafter"/>
</dbReference>
<feature type="compositionally biased region" description="Acidic residues" evidence="1">
    <location>
        <begin position="1"/>
        <end position="10"/>
    </location>
</feature>
<keyword evidence="4" id="KW-1185">Reference proteome</keyword>
<evidence type="ECO:0000259" key="2">
    <source>
        <dbReference type="Pfam" id="PF05764"/>
    </source>
</evidence>
<dbReference type="EMBL" id="QLNQ01000028">
    <property type="protein sequence ID" value="RCK57806.1"/>
    <property type="molecule type" value="Genomic_DNA"/>
</dbReference>
<evidence type="ECO:0000313" key="4">
    <source>
        <dbReference type="Proteomes" id="UP000253472"/>
    </source>
</evidence>
<dbReference type="Proteomes" id="UP000253472">
    <property type="component" value="Unassembled WGS sequence"/>
</dbReference>
<dbReference type="InterPro" id="IPR046757">
    <property type="entry name" value="YL1_N"/>
</dbReference>
<feature type="compositionally biased region" description="Basic and acidic residues" evidence="1">
    <location>
        <begin position="110"/>
        <end position="119"/>
    </location>
</feature>
<feature type="compositionally biased region" description="Acidic residues" evidence="1">
    <location>
        <begin position="32"/>
        <end position="63"/>
    </location>
</feature>
<dbReference type="STRING" id="5486.A0A367XW05"/>
<dbReference type="Pfam" id="PF05764">
    <property type="entry name" value="YL1"/>
    <property type="match status" value="1"/>
</dbReference>
<comment type="caution">
    <text evidence="3">The sequence shown here is derived from an EMBL/GenBank/DDBJ whole genome shotgun (WGS) entry which is preliminary data.</text>
</comment>
<protein>
    <submittedName>
        <fullName evidence="3">Vacuolar protein sorting-associated protein 72</fullName>
    </submittedName>
</protein>
<dbReference type="PANTHER" id="PTHR13275">
    <property type="entry name" value="YL-1 PROTEIN TRANSCRIPTION FACTOR-LIKE 1"/>
    <property type="match status" value="1"/>
</dbReference>
<evidence type="ECO:0000256" key="1">
    <source>
        <dbReference type="SAM" id="MobiDB-lite"/>
    </source>
</evidence>
<dbReference type="OrthoDB" id="4096942at2759"/>
<proteinExistence type="predicted"/>
<evidence type="ECO:0000313" key="3">
    <source>
        <dbReference type="EMBL" id="RCK57806.1"/>
    </source>
</evidence>
<dbReference type="PANTHER" id="PTHR13275:SF4">
    <property type="entry name" value="VACUOLAR PROTEIN SORTING-ASSOCIATED PROTEIN 72 HOMOLOG"/>
    <property type="match status" value="1"/>
</dbReference>
<dbReference type="AlphaFoldDB" id="A0A367XW05"/>
<sequence length="249" mass="28619">MSSSEEEPEFESLIATRARRSNAGSRLKQLLELEEQSNEFVDEEVENANLEGIDEESDEEDGESLPKKRKLDESEGEEEEDDDEGGYVNPDEVLSDSELSASDTDESEGEKELIKEERLKKKKLSKQSLIPTIKQAQPKSPAKKKQRRIHLITSDSLLTSTRRSSSRAAAVESKQALVDKLKESEARRAKYVHVERKKHVELTQEERLAEAVETEKANVESLHRFREQEIVKKERQRQLLLLKRIKYTT</sequence>